<feature type="compositionally biased region" description="Polar residues" evidence="6">
    <location>
        <begin position="236"/>
        <end position="247"/>
    </location>
</feature>
<accession>A0A7J7PCH2</accession>
<evidence type="ECO:0000256" key="5">
    <source>
        <dbReference type="SAM" id="Coils"/>
    </source>
</evidence>
<dbReference type="PANTHER" id="PTHR45926">
    <property type="entry name" value="OSJNBA0053K19.4 PROTEIN"/>
    <property type="match status" value="1"/>
</dbReference>
<dbReference type="CDD" id="cd05506">
    <property type="entry name" value="Bromo_plant1"/>
    <property type="match status" value="1"/>
</dbReference>
<feature type="region of interest" description="Disordered" evidence="6">
    <location>
        <begin position="25"/>
        <end position="148"/>
    </location>
</feature>
<dbReference type="PRINTS" id="PR00503">
    <property type="entry name" value="BROMODOMAIN"/>
</dbReference>
<protein>
    <recommendedName>
        <fullName evidence="11">Transcription factor GTE4</fullName>
    </recommendedName>
</protein>
<keyword evidence="2 4" id="KW-0103">Bromodomain</keyword>
<evidence type="ECO:0000259" key="8">
    <source>
        <dbReference type="PROSITE" id="PS51525"/>
    </source>
</evidence>
<feature type="compositionally biased region" description="Low complexity" evidence="6">
    <location>
        <begin position="116"/>
        <end position="126"/>
    </location>
</feature>
<feature type="compositionally biased region" description="Pro residues" evidence="6">
    <location>
        <begin position="51"/>
        <end position="64"/>
    </location>
</feature>
<dbReference type="Gene3D" id="1.20.920.10">
    <property type="entry name" value="Bromodomain-like"/>
    <property type="match status" value="1"/>
</dbReference>
<gene>
    <name evidence="9" type="ORF">GIB67_025474</name>
</gene>
<dbReference type="SMART" id="SM00297">
    <property type="entry name" value="BROMO"/>
    <property type="match status" value="1"/>
</dbReference>
<evidence type="ECO:0000256" key="4">
    <source>
        <dbReference type="PROSITE-ProRule" id="PRU00035"/>
    </source>
</evidence>
<feature type="region of interest" description="Disordered" evidence="6">
    <location>
        <begin position="697"/>
        <end position="770"/>
    </location>
</feature>
<evidence type="ECO:0000313" key="10">
    <source>
        <dbReference type="Proteomes" id="UP000541444"/>
    </source>
</evidence>
<proteinExistence type="predicted"/>
<evidence type="ECO:0000256" key="3">
    <source>
        <dbReference type="ARBA" id="ARBA00023163"/>
    </source>
</evidence>
<evidence type="ECO:0000313" key="9">
    <source>
        <dbReference type="EMBL" id="KAF6177137.1"/>
    </source>
</evidence>
<dbReference type="InterPro" id="IPR037377">
    <property type="entry name" value="GTE_bromo"/>
</dbReference>
<keyword evidence="5" id="KW-0175">Coiled coil</keyword>
<dbReference type="Gene3D" id="1.20.1270.220">
    <property type="match status" value="1"/>
</dbReference>
<dbReference type="InterPro" id="IPR036427">
    <property type="entry name" value="Bromodomain-like_sf"/>
</dbReference>
<reference evidence="9 10" key="1">
    <citation type="journal article" date="2020" name="IScience">
        <title>Genome Sequencing of the Endangered Kingdonia uniflora (Circaeasteraceae, Ranunculales) Reveals Potential Mechanisms of Evolutionary Specialization.</title>
        <authorList>
            <person name="Sun Y."/>
            <person name="Deng T."/>
            <person name="Zhang A."/>
            <person name="Moore M.J."/>
            <person name="Landis J.B."/>
            <person name="Lin N."/>
            <person name="Zhang H."/>
            <person name="Zhang X."/>
            <person name="Huang J."/>
            <person name="Zhang X."/>
            <person name="Sun H."/>
            <person name="Wang H."/>
        </authorList>
    </citation>
    <scope>NUCLEOTIDE SEQUENCE [LARGE SCALE GENOMIC DNA]</scope>
    <source>
        <strain evidence="9">TB1705</strain>
        <tissue evidence="9">Leaf</tissue>
    </source>
</reference>
<dbReference type="AlphaFoldDB" id="A0A7J7PCH2"/>
<organism evidence="9 10">
    <name type="scientific">Kingdonia uniflora</name>
    <dbReference type="NCBI Taxonomy" id="39325"/>
    <lineage>
        <taxon>Eukaryota</taxon>
        <taxon>Viridiplantae</taxon>
        <taxon>Streptophyta</taxon>
        <taxon>Embryophyta</taxon>
        <taxon>Tracheophyta</taxon>
        <taxon>Spermatophyta</taxon>
        <taxon>Magnoliopsida</taxon>
        <taxon>Ranunculales</taxon>
        <taxon>Circaeasteraceae</taxon>
        <taxon>Kingdonia</taxon>
    </lineage>
</organism>
<keyword evidence="3" id="KW-0804">Transcription</keyword>
<evidence type="ECO:0000256" key="2">
    <source>
        <dbReference type="ARBA" id="ARBA00023117"/>
    </source>
</evidence>
<feature type="region of interest" description="Disordered" evidence="6">
    <location>
        <begin position="207"/>
        <end position="270"/>
    </location>
</feature>
<dbReference type="EMBL" id="JACGCM010000002">
    <property type="protein sequence ID" value="KAF6177137.1"/>
    <property type="molecule type" value="Genomic_DNA"/>
</dbReference>
<evidence type="ECO:0000259" key="7">
    <source>
        <dbReference type="PROSITE" id="PS50014"/>
    </source>
</evidence>
<feature type="domain" description="Bromo" evidence="7">
    <location>
        <begin position="447"/>
        <end position="519"/>
    </location>
</feature>
<dbReference type="InterPro" id="IPR001487">
    <property type="entry name" value="Bromodomain"/>
</dbReference>
<dbReference type="PROSITE" id="PS51525">
    <property type="entry name" value="NET"/>
    <property type="match status" value="1"/>
</dbReference>
<dbReference type="Pfam" id="PF00439">
    <property type="entry name" value="Bromodomain"/>
    <property type="match status" value="1"/>
</dbReference>
<dbReference type="OrthoDB" id="21449at2759"/>
<sequence length="770" mass="85630">MASGVLEEGSIEKDKLAEIKVYIRKNFKNPKNPPPQIVPETLVSQNLKTPSPIPSQNPKNPSPIPSQTLVSENPSSSQSHQEQEQEQEQPQQQQEKEKEKQEQQQEEKKEQQDFIDVVSDDSSSLVAELQNTHDPPFENGLTRPSSGFPRIDNNLVRIDVSSSSKQEIREVRQKLTDELYIVRNLAEKVEAKDLELNGYARSQLSPTMNTGFGNGGSAKRGNSEVGSVGHHEPRSFHSQLSPLSPTMNPGFGNGSSAKRGNSEVGSVGHHEPRPFHLQLSPLSPTMNPGFGNGGSAKRGNSEVGSVGHHEPRPFHSLLSPTVNLNPVFGNGSSAKRANSEVGLVGHHEPRPFRQLSVSVLENNHGGMNGSDFMEREKRTPKANQFYPNSEFLLGKDKFPTESKKSKSHSGKKHSHWVGGGEGIYGFGMERCSSQVFKNCTSLLSKLMKHKHGWVFNTPVDVKALGLLDYYTIIKHPMDLGTVKGKLSKNWYKTPRDFAEDVRLTFRNAMTYNPRGQDVHVMAEQLSSIFEERWAVIERELEYSRDSRRFDLENEYGIPTPTSKRTPIPPFHRILDRSESTTLRPSNIIVPPVRVPVPKKPKAKDLNKREMTYEEKQKLSTNLESLPPEKLENVVQIINKRNPGLCQQSDEIEVDIDVVDTETLWELDRFVTNFKKSLSKYKRRAELAQERELALKAQRMNPVQAAGDAPKETKTAERNMSSSSLLQGERQGDNASRSSSSSSSSSGSGSSSSDSDSDSSSASEAAQSPKS</sequence>
<evidence type="ECO:0008006" key="11">
    <source>
        <dbReference type="Google" id="ProtNLM"/>
    </source>
</evidence>
<dbReference type="InterPro" id="IPR027353">
    <property type="entry name" value="NET_dom"/>
</dbReference>
<keyword evidence="1" id="KW-0805">Transcription regulation</keyword>
<dbReference type="Pfam" id="PF17035">
    <property type="entry name" value="BET"/>
    <property type="match status" value="1"/>
</dbReference>
<name>A0A7J7PCH2_9MAGN</name>
<dbReference type="SUPFAM" id="SSF47370">
    <property type="entry name" value="Bromodomain"/>
    <property type="match status" value="1"/>
</dbReference>
<dbReference type="Proteomes" id="UP000541444">
    <property type="component" value="Unassembled WGS sequence"/>
</dbReference>
<feature type="domain" description="NET" evidence="8">
    <location>
        <begin position="600"/>
        <end position="681"/>
    </location>
</feature>
<feature type="compositionally biased region" description="Polar residues" evidence="6">
    <location>
        <begin position="65"/>
        <end position="80"/>
    </location>
</feature>
<dbReference type="InterPro" id="IPR038336">
    <property type="entry name" value="NET_sf"/>
</dbReference>
<comment type="caution">
    <text evidence="9">The sequence shown here is derived from an EMBL/GenBank/DDBJ whole genome shotgun (WGS) entry which is preliminary data.</text>
</comment>
<evidence type="ECO:0000256" key="6">
    <source>
        <dbReference type="SAM" id="MobiDB-lite"/>
    </source>
</evidence>
<feature type="compositionally biased region" description="Low complexity" evidence="6">
    <location>
        <begin position="734"/>
        <end position="762"/>
    </location>
</feature>
<dbReference type="PROSITE" id="PS50014">
    <property type="entry name" value="BROMODOMAIN_2"/>
    <property type="match status" value="1"/>
</dbReference>
<evidence type="ECO:0000256" key="1">
    <source>
        <dbReference type="ARBA" id="ARBA00023015"/>
    </source>
</evidence>
<keyword evidence="10" id="KW-1185">Reference proteome</keyword>
<feature type="compositionally biased region" description="Basic and acidic residues" evidence="6">
    <location>
        <begin position="94"/>
        <end position="112"/>
    </location>
</feature>
<feature type="coiled-coil region" evidence="5">
    <location>
        <begin position="670"/>
        <end position="697"/>
    </location>
</feature>